<evidence type="ECO:0000256" key="1">
    <source>
        <dbReference type="ARBA" id="ARBA00022801"/>
    </source>
</evidence>
<dbReference type="GO" id="GO:0043456">
    <property type="term" value="P:regulation of pentose-phosphate shunt"/>
    <property type="evidence" value="ECO:0007669"/>
    <property type="project" value="TreeGrafter"/>
</dbReference>
<protein>
    <submittedName>
        <fullName evidence="2">TP53 induced glycolysis regulatory phosphatase b</fullName>
    </submittedName>
</protein>
<dbReference type="SUPFAM" id="SSF53254">
    <property type="entry name" value="Phosphoglycerate mutase-like"/>
    <property type="match status" value="1"/>
</dbReference>
<dbReference type="STRING" id="62062.ENSHHUP00000074078"/>
<keyword evidence="1" id="KW-0378">Hydrolase</keyword>
<dbReference type="GeneTree" id="ENSGT00940000163946"/>
<dbReference type="PANTHER" id="PTHR46517">
    <property type="entry name" value="FRUCTOSE-2,6-BISPHOSPHATASE TIGAR"/>
    <property type="match status" value="1"/>
</dbReference>
<evidence type="ECO:0000313" key="3">
    <source>
        <dbReference type="Proteomes" id="UP000314982"/>
    </source>
</evidence>
<dbReference type="Ensembl" id="ENSHHUT00000076512.1">
    <property type="protein sequence ID" value="ENSHHUP00000074078.1"/>
    <property type="gene ID" value="ENSHHUG00000043461.1"/>
</dbReference>
<accession>A0A4W5QJU1</accession>
<proteinExistence type="predicted"/>
<reference evidence="3" key="1">
    <citation type="submission" date="2018-06" db="EMBL/GenBank/DDBJ databases">
        <title>Genome assembly of Danube salmon.</title>
        <authorList>
            <person name="Macqueen D.J."/>
            <person name="Gundappa M.K."/>
        </authorList>
    </citation>
    <scope>NUCLEOTIDE SEQUENCE [LARGE SCALE GENOMIC DNA]</scope>
</reference>
<dbReference type="InterPro" id="IPR029033">
    <property type="entry name" value="His_PPase_superfam"/>
</dbReference>
<dbReference type="GO" id="GO:0004331">
    <property type="term" value="F:fructose-2,6-bisphosphate 2-phosphatase activity"/>
    <property type="evidence" value="ECO:0007669"/>
    <property type="project" value="TreeGrafter"/>
</dbReference>
<keyword evidence="3" id="KW-1185">Reference proteome</keyword>
<sequence length="279" mass="30632">MNILKSCPCSVIICTRHSQKRTGHPSQPGSSLGFFLGFGLSREFFLATVLLHLQCFYTCIAEAAGLYLRELRFSYVFVSNLQRARQKSLRNNVHSSGFEMVFDPLLRERGFGIAEGRPKADLKNMANAASQSCRDYTPPGGETLEQVRLRCKKFLKSLYHRVVDDHGCSGQSSAASDTNGSLAGLPDDGMEGVPLPALVVSHGAYIRVAVRHFVEDLQCSLPQGLKMSKVLSACQNTGISRFVLIVSPSESGLALSAVLCVFTNRKDHLTSRNICYITH</sequence>
<evidence type="ECO:0000313" key="2">
    <source>
        <dbReference type="Ensembl" id="ENSHHUP00000074078.1"/>
    </source>
</evidence>
<dbReference type="PANTHER" id="PTHR46517:SF2">
    <property type="entry name" value="FRUCTOSE-2,6-BISPHOSPHATASE TIGAR B"/>
    <property type="match status" value="1"/>
</dbReference>
<reference evidence="2" key="3">
    <citation type="submission" date="2025-09" db="UniProtKB">
        <authorList>
            <consortium name="Ensembl"/>
        </authorList>
    </citation>
    <scope>IDENTIFICATION</scope>
</reference>
<organism evidence="2 3">
    <name type="scientific">Hucho hucho</name>
    <name type="common">huchen</name>
    <dbReference type="NCBI Taxonomy" id="62062"/>
    <lineage>
        <taxon>Eukaryota</taxon>
        <taxon>Metazoa</taxon>
        <taxon>Chordata</taxon>
        <taxon>Craniata</taxon>
        <taxon>Vertebrata</taxon>
        <taxon>Euteleostomi</taxon>
        <taxon>Actinopterygii</taxon>
        <taxon>Neopterygii</taxon>
        <taxon>Teleostei</taxon>
        <taxon>Protacanthopterygii</taxon>
        <taxon>Salmoniformes</taxon>
        <taxon>Salmonidae</taxon>
        <taxon>Salmoninae</taxon>
        <taxon>Hucho</taxon>
    </lineage>
</organism>
<dbReference type="Pfam" id="PF00300">
    <property type="entry name" value="His_Phos_1"/>
    <property type="match status" value="1"/>
</dbReference>
<dbReference type="InterPro" id="IPR051695">
    <property type="entry name" value="Phosphoglycerate_Mutase"/>
</dbReference>
<dbReference type="Proteomes" id="UP000314982">
    <property type="component" value="Unassembled WGS sequence"/>
</dbReference>
<reference evidence="2" key="2">
    <citation type="submission" date="2025-08" db="UniProtKB">
        <authorList>
            <consortium name="Ensembl"/>
        </authorList>
    </citation>
    <scope>IDENTIFICATION</scope>
</reference>
<dbReference type="InterPro" id="IPR013078">
    <property type="entry name" value="His_Pase_superF_clade-1"/>
</dbReference>
<dbReference type="AlphaFoldDB" id="A0A4W5QJU1"/>
<name>A0A4W5QJU1_9TELE</name>
<dbReference type="GO" id="GO:0045820">
    <property type="term" value="P:negative regulation of glycolytic process"/>
    <property type="evidence" value="ECO:0007669"/>
    <property type="project" value="TreeGrafter"/>
</dbReference>
<dbReference type="Gene3D" id="3.40.50.1240">
    <property type="entry name" value="Phosphoglycerate mutase-like"/>
    <property type="match status" value="1"/>
</dbReference>
<dbReference type="GO" id="GO:0005829">
    <property type="term" value="C:cytosol"/>
    <property type="evidence" value="ECO:0007669"/>
    <property type="project" value="TreeGrafter"/>
</dbReference>